<organism evidence="1 2">
    <name type="scientific">Colletotrichum asianum</name>
    <dbReference type="NCBI Taxonomy" id="702518"/>
    <lineage>
        <taxon>Eukaryota</taxon>
        <taxon>Fungi</taxon>
        <taxon>Dikarya</taxon>
        <taxon>Ascomycota</taxon>
        <taxon>Pezizomycotina</taxon>
        <taxon>Sordariomycetes</taxon>
        <taxon>Hypocreomycetidae</taxon>
        <taxon>Glomerellales</taxon>
        <taxon>Glomerellaceae</taxon>
        <taxon>Colletotrichum</taxon>
        <taxon>Colletotrichum gloeosporioides species complex</taxon>
    </lineage>
</organism>
<dbReference type="EMBL" id="WOWK01000098">
    <property type="protein sequence ID" value="KAF0319224.1"/>
    <property type="molecule type" value="Genomic_DNA"/>
</dbReference>
<keyword evidence="2" id="KW-1185">Reference proteome</keyword>
<evidence type="ECO:0000313" key="1">
    <source>
        <dbReference type="EMBL" id="KAF0319224.1"/>
    </source>
</evidence>
<protein>
    <submittedName>
        <fullName evidence="1">Uncharacterized protein</fullName>
    </submittedName>
</protein>
<accession>A0A8H3ZGU9</accession>
<dbReference type="Proteomes" id="UP000434172">
    <property type="component" value="Unassembled WGS sequence"/>
</dbReference>
<reference evidence="1 2" key="1">
    <citation type="submission" date="2019-12" db="EMBL/GenBank/DDBJ databases">
        <title>A genome sequence resource for the geographically widespread anthracnose pathogen Colletotrichum asianum.</title>
        <authorList>
            <person name="Meng Y."/>
        </authorList>
    </citation>
    <scope>NUCLEOTIDE SEQUENCE [LARGE SCALE GENOMIC DNA]</scope>
    <source>
        <strain evidence="1 2">ICMP 18580</strain>
    </source>
</reference>
<comment type="caution">
    <text evidence="1">The sequence shown here is derived from an EMBL/GenBank/DDBJ whole genome shotgun (WGS) entry which is preliminary data.</text>
</comment>
<dbReference type="AlphaFoldDB" id="A0A8H3ZGU9"/>
<sequence>MGVSPGKKNIALTRWCYTDAIPEEEDLAKLVRVRLCADLLHAQLVHAQLALKAGTEHRYKGVMGIKRVWFTILDQEDTLKLVDNDLCVDLLNGQFFPGYPGGQ</sequence>
<proteinExistence type="predicted"/>
<name>A0A8H3ZGU9_9PEZI</name>
<evidence type="ECO:0000313" key="2">
    <source>
        <dbReference type="Proteomes" id="UP000434172"/>
    </source>
</evidence>
<gene>
    <name evidence="1" type="ORF">GQ607_013473</name>
</gene>